<comment type="caution">
    <text evidence="2">The sequence shown here is derived from an EMBL/GenBank/DDBJ whole genome shotgun (WGS) entry which is preliminary data.</text>
</comment>
<evidence type="ECO:0000313" key="2">
    <source>
        <dbReference type="EMBL" id="NOJ78957.1"/>
    </source>
</evidence>
<dbReference type="AlphaFoldDB" id="A0A7Y4MR13"/>
<dbReference type="InterPro" id="IPR015655">
    <property type="entry name" value="PP2C"/>
</dbReference>
<dbReference type="SMART" id="SM00332">
    <property type="entry name" value="PP2Cc"/>
    <property type="match status" value="1"/>
</dbReference>
<dbReference type="GO" id="GO:0004722">
    <property type="term" value="F:protein serine/threonine phosphatase activity"/>
    <property type="evidence" value="ECO:0007669"/>
    <property type="project" value="InterPro"/>
</dbReference>
<dbReference type="PROSITE" id="PS51746">
    <property type="entry name" value="PPM_2"/>
    <property type="match status" value="1"/>
</dbReference>
<gene>
    <name evidence="2" type="ORF">HNV28_11480</name>
</gene>
<dbReference type="Gene3D" id="3.60.40.10">
    <property type="entry name" value="PPM-type phosphatase domain"/>
    <property type="match status" value="1"/>
</dbReference>
<feature type="domain" description="PPM-type phosphatase" evidence="1">
    <location>
        <begin position="5"/>
        <end position="251"/>
    </location>
</feature>
<dbReference type="InterPro" id="IPR036457">
    <property type="entry name" value="PPM-type-like_dom_sf"/>
</dbReference>
<evidence type="ECO:0000259" key="1">
    <source>
        <dbReference type="PROSITE" id="PS51746"/>
    </source>
</evidence>
<dbReference type="PANTHER" id="PTHR47992">
    <property type="entry name" value="PROTEIN PHOSPHATASE"/>
    <property type="match status" value="1"/>
</dbReference>
<name>A0A7Y4MR13_MYXXA</name>
<dbReference type="Pfam" id="PF13672">
    <property type="entry name" value="PP2C_2"/>
    <property type="match status" value="1"/>
</dbReference>
<reference evidence="2 3" key="1">
    <citation type="submission" date="2020-05" db="EMBL/GenBank/DDBJ databases">
        <authorList>
            <person name="Whitworth D."/>
        </authorList>
    </citation>
    <scope>NUCLEOTIDE SEQUENCE [LARGE SCALE GENOMIC DNA]</scope>
    <source>
        <strain evidence="2 3">AM005</strain>
    </source>
</reference>
<sequence>MRIEVAGSTHVGMKRNHNEDNFLMLPEEFLFCVADGMGGHSSGEIASRIAVDELGEFYKLTSKDQDCTWPFKMDKTRNYDENRLATGIKLANARIFEKASSESKYKGMGTTIVTVHFGQTAVYVGHVGDSRVYYFRGGALKQVTEDHSLLNDYLKAKKLSPEEIENFPHKNVIVRALGMKENVQVDVSRVEPQEDDVFLLCSDGLSGMVTDAQMQEILQRTPELEKACSQLIDMANAAGGNDNVTCVLARYHAA</sequence>
<protein>
    <submittedName>
        <fullName evidence="2">Stp1/IreP family PP2C-type Ser/Thr phosphatase</fullName>
    </submittedName>
</protein>
<organism evidence="2 3">
    <name type="scientific">Myxococcus xanthus</name>
    <dbReference type="NCBI Taxonomy" id="34"/>
    <lineage>
        <taxon>Bacteria</taxon>
        <taxon>Pseudomonadati</taxon>
        <taxon>Myxococcota</taxon>
        <taxon>Myxococcia</taxon>
        <taxon>Myxococcales</taxon>
        <taxon>Cystobacterineae</taxon>
        <taxon>Myxococcaceae</taxon>
        <taxon>Myxococcus</taxon>
    </lineage>
</organism>
<dbReference type="EMBL" id="JABFNT010000030">
    <property type="protein sequence ID" value="NOJ78957.1"/>
    <property type="molecule type" value="Genomic_DNA"/>
</dbReference>
<dbReference type="InterPro" id="IPR001932">
    <property type="entry name" value="PPM-type_phosphatase-like_dom"/>
</dbReference>
<dbReference type="RefSeq" id="WP_141594189.1">
    <property type="nucleotide sequence ID" value="NZ_JABFNS010000092.1"/>
</dbReference>
<dbReference type="NCBIfam" id="NF033484">
    <property type="entry name" value="Stp1_PP2C_phos"/>
    <property type="match status" value="1"/>
</dbReference>
<accession>A0A7Y4MR13</accession>
<evidence type="ECO:0000313" key="3">
    <source>
        <dbReference type="Proteomes" id="UP000533080"/>
    </source>
</evidence>
<dbReference type="SUPFAM" id="SSF81606">
    <property type="entry name" value="PP2C-like"/>
    <property type="match status" value="1"/>
</dbReference>
<dbReference type="SMART" id="SM00331">
    <property type="entry name" value="PP2C_SIG"/>
    <property type="match status" value="1"/>
</dbReference>
<proteinExistence type="predicted"/>
<dbReference type="Proteomes" id="UP000533080">
    <property type="component" value="Unassembled WGS sequence"/>
</dbReference>
<dbReference type="CDD" id="cd00143">
    <property type="entry name" value="PP2Cc"/>
    <property type="match status" value="1"/>
</dbReference>